<dbReference type="InterPro" id="IPR052762">
    <property type="entry name" value="PCW_deacetylase/CE"/>
</dbReference>
<dbReference type="SUPFAM" id="SSF52266">
    <property type="entry name" value="SGNH hydrolase"/>
    <property type="match status" value="1"/>
</dbReference>
<dbReference type="Proteomes" id="UP001438707">
    <property type="component" value="Unassembled WGS sequence"/>
</dbReference>
<accession>A0AAW1RH90</accession>
<evidence type="ECO:0000313" key="3">
    <source>
        <dbReference type="EMBL" id="KAK9832881.1"/>
    </source>
</evidence>
<dbReference type="InterPro" id="IPR013830">
    <property type="entry name" value="SGNH_hydro"/>
</dbReference>
<comment type="caution">
    <text evidence="3">The sequence shown here is derived from an EMBL/GenBank/DDBJ whole genome shotgun (WGS) entry which is preliminary data.</text>
</comment>
<proteinExistence type="predicted"/>
<feature type="signal peptide" evidence="1">
    <location>
        <begin position="1"/>
        <end position="19"/>
    </location>
</feature>
<feature type="domain" description="SGNH hydrolase-type esterase" evidence="2">
    <location>
        <begin position="156"/>
        <end position="381"/>
    </location>
</feature>
<sequence length="408" mass="44313">MRCKSTLSIFLSAVITASAAPAKASLASSVSTEGRLYTDEYSRTALSWPYSRASVHFQGSSWVTAVLEDSGFDTHNLPAAISFSAGTVRDYEAEREGGLLKLTLRNLDPARAWTAVMTKVDESDDGEVLLHRFEIHEHGSFLDALPLVATDRKLEVIGDSIAVGYGNLGNLEDRTMSDICFPHGCGGKPCQITDASQSFAALVGNQLQAAVHVTAWSASGMTNAHFGAVPTIPNVGEFYEWYDGKRRGPAYDFDAFTPQVIVQAAGLNDFRVSKPAPDIHVWSSVYIQFLKKLTVLYPGVRIIMLQYPASALQAIAGHESELWLDTPAQYAQYDSYMRQTSAAAQAAGLSNIVYHKLDEGTGSEVRQHGCVGHPSIAGHKAMAVELIHLLQQLMGWDHVPHHHPSVSA</sequence>
<evidence type="ECO:0000313" key="4">
    <source>
        <dbReference type="Proteomes" id="UP001438707"/>
    </source>
</evidence>
<name>A0AAW1RH90_9CHLO</name>
<reference evidence="3 4" key="1">
    <citation type="journal article" date="2024" name="Nat. Commun.">
        <title>Phylogenomics reveals the evolutionary origins of lichenization in chlorophyte algae.</title>
        <authorList>
            <person name="Puginier C."/>
            <person name="Libourel C."/>
            <person name="Otte J."/>
            <person name="Skaloud P."/>
            <person name="Haon M."/>
            <person name="Grisel S."/>
            <person name="Petersen M."/>
            <person name="Berrin J.G."/>
            <person name="Delaux P.M."/>
            <person name="Dal Grande F."/>
            <person name="Keller J."/>
        </authorList>
    </citation>
    <scope>NUCLEOTIDE SEQUENCE [LARGE SCALE GENOMIC DNA]</scope>
    <source>
        <strain evidence="3 4">SAG 2145</strain>
    </source>
</reference>
<dbReference type="PANTHER" id="PTHR37834:SF2">
    <property type="entry name" value="ESTERASE, SGNH HYDROLASE-TYPE"/>
    <property type="match status" value="1"/>
</dbReference>
<dbReference type="Pfam" id="PF13472">
    <property type="entry name" value="Lipase_GDSL_2"/>
    <property type="match status" value="1"/>
</dbReference>
<evidence type="ECO:0000256" key="1">
    <source>
        <dbReference type="SAM" id="SignalP"/>
    </source>
</evidence>
<dbReference type="PANTHER" id="PTHR37834">
    <property type="entry name" value="GDSL-LIKE LIPASE/ACYLHYDROLASE DOMAIN PROTEIN (AFU_ORTHOLOGUE AFUA_2G00620)"/>
    <property type="match status" value="1"/>
</dbReference>
<dbReference type="Gene3D" id="3.40.50.1110">
    <property type="entry name" value="SGNH hydrolase"/>
    <property type="match status" value="1"/>
</dbReference>
<dbReference type="EMBL" id="JALJOS010000011">
    <property type="protein sequence ID" value="KAK9832881.1"/>
    <property type="molecule type" value="Genomic_DNA"/>
</dbReference>
<keyword evidence="4" id="KW-1185">Reference proteome</keyword>
<organism evidence="3 4">
    <name type="scientific">Apatococcus lobatus</name>
    <dbReference type="NCBI Taxonomy" id="904363"/>
    <lineage>
        <taxon>Eukaryota</taxon>
        <taxon>Viridiplantae</taxon>
        <taxon>Chlorophyta</taxon>
        <taxon>core chlorophytes</taxon>
        <taxon>Trebouxiophyceae</taxon>
        <taxon>Chlorellales</taxon>
        <taxon>Chlorellaceae</taxon>
        <taxon>Apatococcus</taxon>
    </lineage>
</organism>
<protein>
    <recommendedName>
        <fullName evidence="2">SGNH hydrolase-type esterase domain-containing protein</fullName>
    </recommendedName>
</protein>
<gene>
    <name evidence="3" type="ORF">WJX74_000625</name>
</gene>
<evidence type="ECO:0000259" key="2">
    <source>
        <dbReference type="Pfam" id="PF13472"/>
    </source>
</evidence>
<dbReference type="AlphaFoldDB" id="A0AAW1RH90"/>
<dbReference type="InterPro" id="IPR036514">
    <property type="entry name" value="SGNH_hydro_sf"/>
</dbReference>
<feature type="chain" id="PRO_5043452588" description="SGNH hydrolase-type esterase domain-containing protein" evidence="1">
    <location>
        <begin position="20"/>
        <end position="408"/>
    </location>
</feature>
<keyword evidence="1" id="KW-0732">Signal</keyword>